<dbReference type="RefSeq" id="WP_377543232.1">
    <property type="nucleotide sequence ID" value="NZ_JBHSBN010000004.1"/>
</dbReference>
<proteinExistence type="predicted"/>
<name>A0ABV8KIU5_9ACTN</name>
<organism evidence="2 3">
    <name type="scientific">Micromonospora zhanjiangensis</name>
    <dbReference type="NCBI Taxonomy" id="1522057"/>
    <lineage>
        <taxon>Bacteria</taxon>
        <taxon>Bacillati</taxon>
        <taxon>Actinomycetota</taxon>
        <taxon>Actinomycetes</taxon>
        <taxon>Micromonosporales</taxon>
        <taxon>Micromonosporaceae</taxon>
        <taxon>Micromonospora</taxon>
    </lineage>
</organism>
<feature type="region of interest" description="Disordered" evidence="1">
    <location>
        <begin position="1"/>
        <end position="40"/>
    </location>
</feature>
<dbReference type="Proteomes" id="UP001595868">
    <property type="component" value="Unassembled WGS sequence"/>
</dbReference>
<evidence type="ECO:0000313" key="2">
    <source>
        <dbReference type="EMBL" id="MFC4105899.1"/>
    </source>
</evidence>
<protein>
    <submittedName>
        <fullName evidence="2">Uncharacterized protein</fullName>
    </submittedName>
</protein>
<gene>
    <name evidence="2" type="ORF">ACFOX0_08110</name>
</gene>
<evidence type="ECO:0000313" key="3">
    <source>
        <dbReference type="Proteomes" id="UP001595868"/>
    </source>
</evidence>
<keyword evidence="3" id="KW-1185">Reference proteome</keyword>
<accession>A0ABV8KIU5</accession>
<comment type="caution">
    <text evidence="2">The sequence shown here is derived from an EMBL/GenBank/DDBJ whole genome shotgun (WGS) entry which is preliminary data.</text>
</comment>
<sequence>MPRSTDAGRKAGPLAAVPTGGVTVGAGFPPTRPTVERAAF</sequence>
<dbReference type="EMBL" id="JBHSBN010000004">
    <property type="protein sequence ID" value="MFC4105899.1"/>
    <property type="molecule type" value="Genomic_DNA"/>
</dbReference>
<feature type="compositionally biased region" description="Low complexity" evidence="1">
    <location>
        <begin position="15"/>
        <end position="29"/>
    </location>
</feature>
<reference evidence="3" key="1">
    <citation type="journal article" date="2019" name="Int. J. Syst. Evol. Microbiol.">
        <title>The Global Catalogue of Microorganisms (GCM) 10K type strain sequencing project: providing services to taxonomists for standard genome sequencing and annotation.</title>
        <authorList>
            <consortium name="The Broad Institute Genomics Platform"/>
            <consortium name="The Broad Institute Genome Sequencing Center for Infectious Disease"/>
            <person name="Wu L."/>
            <person name="Ma J."/>
        </authorList>
    </citation>
    <scope>NUCLEOTIDE SEQUENCE [LARGE SCALE GENOMIC DNA]</scope>
    <source>
        <strain evidence="3">2902at01</strain>
    </source>
</reference>
<evidence type="ECO:0000256" key="1">
    <source>
        <dbReference type="SAM" id="MobiDB-lite"/>
    </source>
</evidence>